<protein>
    <submittedName>
        <fullName evidence="2">Uncharacterized protein</fullName>
    </submittedName>
</protein>
<dbReference type="EMBL" id="OZ034829">
    <property type="protein sequence ID" value="CAL1685974.1"/>
    <property type="molecule type" value="Genomic_DNA"/>
</dbReference>
<evidence type="ECO:0000313" key="3">
    <source>
        <dbReference type="Proteomes" id="UP001497644"/>
    </source>
</evidence>
<organism evidence="2 3">
    <name type="scientific">Lasius platythorax</name>
    <dbReference type="NCBI Taxonomy" id="488582"/>
    <lineage>
        <taxon>Eukaryota</taxon>
        <taxon>Metazoa</taxon>
        <taxon>Ecdysozoa</taxon>
        <taxon>Arthropoda</taxon>
        <taxon>Hexapoda</taxon>
        <taxon>Insecta</taxon>
        <taxon>Pterygota</taxon>
        <taxon>Neoptera</taxon>
        <taxon>Endopterygota</taxon>
        <taxon>Hymenoptera</taxon>
        <taxon>Apocrita</taxon>
        <taxon>Aculeata</taxon>
        <taxon>Formicoidea</taxon>
        <taxon>Formicidae</taxon>
        <taxon>Formicinae</taxon>
        <taxon>Lasius</taxon>
        <taxon>Lasius</taxon>
    </lineage>
</organism>
<proteinExistence type="predicted"/>
<reference evidence="2" key="1">
    <citation type="submission" date="2024-04" db="EMBL/GenBank/DDBJ databases">
        <authorList>
            <consortium name="Molecular Ecology Group"/>
        </authorList>
    </citation>
    <scope>NUCLEOTIDE SEQUENCE</scope>
</reference>
<accession>A0AAV2NZD0</accession>
<dbReference type="Proteomes" id="UP001497644">
    <property type="component" value="Chromosome 6"/>
</dbReference>
<dbReference type="AlphaFoldDB" id="A0AAV2NZD0"/>
<evidence type="ECO:0000313" key="2">
    <source>
        <dbReference type="EMBL" id="CAL1685974.1"/>
    </source>
</evidence>
<sequence length="69" mass="8464">MQENNVLRKWWSIQTISARQKKESPSQYKKKEKAPYMNEVNVTRKENEKEETSEERILKLENSESYKWQ</sequence>
<keyword evidence="3" id="KW-1185">Reference proteome</keyword>
<gene>
    <name evidence="2" type="ORF">LPLAT_LOCUS11365</name>
</gene>
<name>A0AAV2NZD0_9HYME</name>
<evidence type="ECO:0000256" key="1">
    <source>
        <dbReference type="SAM" id="MobiDB-lite"/>
    </source>
</evidence>
<feature type="compositionally biased region" description="Basic and acidic residues" evidence="1">
    <location>
        <begin position="42"/>
        <end position="56"/>
    </location>
</feature>
<feature type="region of interest" description="Disordered" evidence="1">
    <location>
        <begin position="21"/>
        <end position="56"/>
    </location>
</feature>